<evidence type="ECO:0008006" key="4">
    <source>
        <dbReference type="Google" id="ProtNLM"/>
    </source>
</evidence>
<gene>
    <name evidence="2" type="ORF">H8E29_12190</name>
</gene>
<feature type="transmembrane region" description="Helical" evidence="1">
    <location>
        <begin position="156"/>
        <end position="178"/>
    </location>
</feature>
<proteinExistence type="predicted"/>
<accession>A0A8J6NMA6</accession>
<feature type="transmembrane region" description="Helical" evidence="1">
    <location>
        <begin position="26"/>
        <end position="50"/>
    </location>
</feature>
<dbReference type="Proteomes" id="UP000614469">
    <property type="component" value="Unassembled WGS sequence"/>
</dbReference>
<evidence type="ECO:0000256" key="1">
    <source>
        <dbReference type="SAM" id="Phobius"/>
    </source>
</evidence>
<keyword evidence="1" id="KW-0812">Transmembrane</keyword>
<dbReference type="EMBL" id="JACNJN010000136">
    <property type="protein sequence ID" value="MBC8336018.1"/>
    <property type="molecule type" value="Genomic_DNA"/>
</dbReference>
<evidence type="ECO:0000313" key="3">
    <source>
        <dbReference type="Proteomes" id="UP000614469"/>
    </source>
</evidence>
<keyword evidence="1" id="KW-0472">Membrane</keyword>
<organism evidence="2 3">
    <name type="scientific">Candidatus Desulfolinea nitratireducens</name>
    <dbReference type="NCBI Taxonomy" id="2841698"/>
    <lineage>
        <taxon>Bacteria</taxon>
        <taxon>Bacillati</taxon>
        <taxon>Chloroflexota</taxon>
        <taxon>Anaerolineae</taxon>
        <taxon>Anaerolineales</taxon>
        <taxon>Anaerolineales incertae sedis</taxon>
        <taxon>Candidatus Desulfolinea</taxon>
    </lineage>
</organism>
<reference evidence="2 3" key="1">
    <citation type="submission" date="2020-08" db="EMBL/GenBank/DDBJ databases">
        <title>Bridging the membrane lipid divide: bacteria of the FCB group superphylum have the potential to synthesize archaeal ether lipids.</title>
        <authorList>
            <person name="Villanueva L."/>
            <person name="Von Meijenfeldt F.A.B."/>
            <person name="Westbye A.B."/>
            <person name="Yadav S."/>
            <person name="Hopmans E.C."/>
            <person name="Dutilh B.E."/>
            <person name="Sinninghe Damste J.S."/>
        </authorList>
    </citation>
    <scope>NUCLEOTIDE SEQUENCE [LARGE SCALE GENOMIC DNA]</scope>
    <source>
        <strain evidence="2">NIOZ-UU36</strain>
    </source>
</reference>
<name>A0A8J6NMA6_9CHLR</name>
<dbReference type="AlphaFoldDB" id="A0A8J6NMA6"/>
<protein>
    <recommendedName>
        <fullName evidence="4">LPXTG cell wall anchor domain-containing protein</fullName>
    </recommendedName>
</protein>
<evidence type="ECO:0000313" key="2">
    <source>
        <dbReference type="EMBL" id="MBC8336018.1"/>
    </source>
</evidence>
<comment type="caution">
    <text evidence="2">The sequence shown here is derived from an EMBL/GenBank/DDBJ whole genome shotgun (WGS) entry which is preliminary data.</text>
</comment>
<keyword evidence="1" id="KW-1133">Transmembrane helix</keyword>
<sequence>MAMFDDNDITYPEDEGLPEESSNRTFIIAASVLGGIILLALICVAAYALVVIPNQRSGADDVEVTRIAQNTQVAQMLTETAVANAFLTPIASPSAIFSPTASPTPVVAVATETPSPTPDIAATGTVAAALTQAAIAIQTTVPTAAALPDGGFADDVGLPGLAGLMIVLIAVIFFARWFRKAPAN</sequence>